<comment type="similarity">
    <text evidence="2">Belongs to the metallo-beta-lactamase superfamily. Glyoxalase II family.</text>
</comment>
<evidence type="ECO:0000256" key="6">
    <source>
        <dbReference type="ARBA" id="ARBA00022990"/>
    </source>
</evidence>
<dbReference type="GO" id="GO:0050313">
    <property type="term" value="F:sulfur dioxygenase activity"/>
    <property type="evidence" value="ECO:0007669"/>
    <property type="project" value="InterPro"/>
</dbReference>
<evidence type="ECO:0000256" key="3">
    <source>
        <dbReference type="ARBA" id="ARBA00022723"/>
    </source>
</evidence>
<reference evidence="10 11" key="1">
    <citation type="journal article" date="2009" name="Infect. Immun.">
        <title>Comparative genomics reveal extensive transposon-mediated genomic plasticity and diversity among potential effector proteins within the genus Coxiella.</title>
        <authorList>
            <person name="Beare P.A."/>
            <person name="Unsworth N."/>
            <person name="Andoh M."/>
            <person name="Voth D.E."/>
            <person name="Omsland A."/>
            <person name="Gilk S.D."/>
            <person name="Williams K.P."/>
            <person name="Sobral B.W."/>
            <person name="Kupko J.J.III."/>
            <person name="Porcella S.F."/>
            <person name="Samuel J.E."/>
            <person name="Heinzen R.A."/>
        </authorList>
    </citation>
    <scope>NUCLEOTIDE SEQUENCE [LARGE SCALE GENOMIC DNA]</scope>
    <source>
        <strain evidence="10 11">Dugway 5J108-111</strain>
    </source>
</reference>
<dbReference type="KEGG" id="cbd:CBUD_0954"/>
<evidence type="ECO:0000256" key="2">
    <source>
        <dbReference type="ARBA" id="ARBA00006759"/>
    </source>
</evidence>
<evidence type="ECO:0000256" key="8">
    <source>
        <dbReference type="ARBA" id="ARBA00023004"/>
    </source>
</evidence>
<dbReference type="Pfam" id="PF00753">
    <property type="entry name" value="Lactamase_B"/>
    <property type="match status" value="2"/>
</dbReference>
<keyword evidence="3" id="KW-0479">Metal-binding</keyword>
<dbReference type="GO" id="GO:0016787">
    <property type="term" value="F:hydrolase activity"/>
    <property type="evidence" value="ECO:0007669"/>
    <property type="project" value="UniProtKB-KW"/>
</dbReference>
<keyword evidence="8" id="KW-0408">Iron</keyword>
<evidence type="ECO:0000313" key="10">
    <source>
        <dbReference type="EMBL" id="ABS77742.1"/>
    </source>
</evidence>
<evidence type="ECO:0000256" key="4">
    <source>
        <dbReference type="ARBA" id="ARBA00022946"/>
    </source>
</evidence>
<dbReference type="InterPro" id="IPR051682">
    <property type="entry name" value="Mito_Persulfide_Diox"/>
</dbReference>
<dbReference type="GO" id="GO:0070813">
    <property type="term" value="P:hydrogen sulfide metabolic process"/>
    <property type="evidence" value="ECO:0007669"/>
    <property type="project" value="TreeGrafter"/>
</dbReference>
<evidence type="ECO:0000256" key="7">
    <source>
        <dbReference type="ARBA" id="ARBA00023002"/>
    </source>
</evidence>
<gene>
    <name evidence="10" type="ordered locus">CBUD_0954</name>
</gene>
<dbReference type="SUPFAM" id="SSF56281">
    <property type="entry name" value="Metallo-hydrolase/oxidoreductase"/>
    <property type="match status" value="1"/>
</dbReference>
<dbReference type="InterPro" id="IPR001279">
    <property type="entry name" value="Metallo-B-lactamas"/>
</dbReference>
<protein>
    <submittedName>
        <fullName evidence="10">Zn-dependent hydrolase, glyoxalase II family</fullName>
    </submittedName>
</protein>
<dbReference type="RefSeq" id="WP_010957870.1">
    <property type="nucleotide sequence ID" value="NC_009727.1"/>
</dbReference>
<keyword evidence="5" id="KW-0223">Dioxygenase</keyword>
<evidence type="ECO:0000256" key="5">
    <source>
        <dbReference type="ARBA" id="ARBA00022964"/>
    </source>
</evidence>
<dbReference type="CDD" id="cd07724">
    <property type="entry name" value="POD-like_MBL-fold"/>
    <property type="match status" value="1"/>
</dbReference>
<feature type="domain" description="Metallo-beta-lactamase" evidence="9">
    <location>
        <begin position="12"/>
        <end position="171"/>
    </location>
</feature>
<dbReference type="PANTHER" id="PTHR43084:SF1">
    <property type="entry name" value="PERSULFIDE DIOXYGENASE ETHE1, MITOCHONDRIAL"/>
    <property type="match status" value="1"/>
</dbReference>
<evidence type="ECO:0000259" key="9">
    <source>
        <dbReference type="SMART" id="SM00849"/>
    </source>
</evidence>
<organism evidence="10 11">
    <name type="scientific">Coxiella burnetii (strain Dugway 5J108-111)</name>
    <dbReference type="NCBI Taxonomy" id="434922"/>
    <lineage>
        <taxon>Bacteria</taxon>
        <taxon>Pseudomonadati</taxon>
        <taxon>Pseudomonadota</taxon>
        <taxon>Gammaproteobacteria</taxon>
        <taxon>Legionellales</taxon>
        <taxon>Coxiellaceae</taxon>
        <taxon>Coxiella</taxon>
    </lineage>
</organism>
<keyword evidence="10" id="KW-0378">Hydrolase</keyword>
<dbReference type="InterPro" id="IPR044528">
    <property type="entry name" value="POD-like_MBL-fold"/>
</dbReference>
<evidence type="ECO:0000256" key="1">
    <source>
        <dbReference type="ARBA" id="ARBA00001954"/>
    </source>
</evidence>
<dbReference type="Gene3D" id="3.60.15.10">
    <property type="entry name" value="Ribonuclease Z/Hydroxyacylglutathione hydrolase-like"/>
    <property type="match status" value="1"/>
</dbReference>
<keyword evidence="4" id="KW-0809">Transit peptide</keyword>
<keyword evidence="6" id="KW-0007">Acetylation</keyword>
<sequence length="233" mass="26302">MLFRQLFDATSCTYTYLIASGYGREALLIDPVLEQMPLYVRLFDELRLKLVLSIETHTHADHITAAASLQEKFQSQIGMGEISRAEHVNLKIKDNEKITIDGIQLKALHTPGHTQDSYSYLMDDRVFTGDTLLIRGTGRTDFQGGDPYQQYDSLFHKLLKLPDALQVYPAHDYKGMAVSTIGEEKRYNPRLQVSGAEEYATLMNHLDLPKPGLMDVAVPANLQCGRQLCKKLL</sequence>
<proteinExistence type="inferred from homology"/>
<dbReference type="EMBL" id="CP000733">
    <property type="protein sequence ID" value="ABS77742.1"/>
    <property type="molecule type" value="Genomic_DNA"/>
</dbReference>
<dbReference type="SMART" id="SM00849">
    <property type="entry name" value="Lactamase_B"/>
    <property type="match status" value="1"/>
</dbReference>
<dbReference type="Proteomes" id="UP000008555">
    <property type="component" value="Chromosome"/>
</dbReference>
<dbReference type="GO" id="GO:0046872">
    <property type="term" value="F:metal ion binding"/>
    <property type="evidence" value="ECO:0007669"/>
    <property type="project" value="UniProtKB-KW"/>
</dbReference>
<comment type="cofactor">
    <cofactor evidence="1">
        <name>Fe(2+)</name>
        <dbReference type="ChEBI" id="CHEBI:29033"/>
    </cofactor>
</comment>
<dbReference type="FunFam" id="3.60.15.10:FF:000013">
    <property type="entry name" value="Persulfide dioxygenase ETHE1, mitochondrial"/>
    <property type="match status" value="1"/>
</dbReference>
<keyword evidence="7" id="KW-0560">Oxidoreductase</keyword>
<dbReference type="HOGENOM" id="CLU_030571_7_0_6"/>
<dbReference type="InterPro" id="IPR036866">
    <property type="entry name" value="RibonucZ/Hydroxyglut_hydro"/>
</dbReference>
<evidence type="ECO:0000313" key="11">
    <source>
        <dbReference type="Proteomes" id="UP000008555"/>
    </source>
</evidence>
<name>A9KFZ3_COXBN</name>
<dbReference type="PANTHER" id="PTHR43084">
    <property type="entry name" value="PERSULFIDE DIOXYGENASE ETHE1"/>
    <property type="match status" value="1"/>
</dbReference>
<accession>A9KFZ3</accession>
<dbReference type="AlphaFoldDB" id="A9KFZ3"/>
<dbReference type="GO" id="GO:0006749">
    <property type="term" value="P:glutathione metabolic process"/>
    <property type="evidence" value="ECO:0007669"/>
    <property type="project" value="InterPro"/>
</dbReference>